<dbReference type="InterPro" id="IPR036390">
    <property type="entry name" value="WH_DNA-bd_sf"/>
</dbReference>
<organism evidence="5 6">
    <name type="scientific">Jiangella anatolica</name>
    <dbReference type="NCBI Taxonomy" id="2670374"/>
    <lineage>
        <taxon>Bacteria</taxon>
        <taxon>Bacillati</taxon>
        <taxon>Actinomycetota</taxon>
        <taxon>Actinomycetes</taxon>
        <taxon>Jiangellales</taxon>
        <taxon>Jiangellaceae</taxon>
        <taxon>Jiangella</taxon>
    </lineage>
</organism>
<dbReference type="InterPro" id="IPR036388">
    <property type="entry name" value="WH-like_DNA-bd_sf"/>
</dbReference>
<evidence type="ECO:0000256" key="1">
    <source>
        <dbReference type="ARBA" id="ARBA00023015"/>
    </source>
</evidence>
<comment type="caution">
    <text evidence="5">The sequence shown here is derived from an EMBL/GenBank/DDBJ whole genome shotgun (WGS) entry which is preliminary data.</text>
</comment>
<gene>
    <name evidence="5" type="ORF">C1I92_06210</name>
</gene>
<keyword evidence="6" id="KW-1185">Reference proteome</keyword>
<dbReference type="CDD" id="cd07377">
    <property type="entry name" value="WHTH_GntR"/>
    <property type="match status" value="1"/>
</dbReference>
<dbReference type="Gene3D" id="1.10.10.10">
    <property type="entry name" value="Winged helix-like DNA-binding domain superfamily/Winged helix DNA-binding domain"/>
    <property type="match status" value="1"/>
</dbReference>
<feature type="domain" description="HTH gntR-type" evidence="4">
    <location>
        <begin position="13"/>
        <end position="81"/>
    </location>
</feature>
<dbReference type="AlphaFoldDB" id="A0A2W2CHZ0"/>
<keyword evidence="1" id="KW-0805">Transcription regulation</keyword>
<evidence type="ECO:0000259" key="4">
    <source>
        <dbReference type="PROSITE" id="PS50949"/>
    </source>
</evidence>
<name>A0A2W2CHZ0_9ACTN</name>
<dbReference type="InterPro" id="IPR050679">
    <property type="entry name" value="Bact_HTH_transcr_reg"/>
</dbReference>
<dbReference type="InterPro" id="IPR000524">
    <property type="entry name" value="Tscrpt_reg_HTH_GntR"/>
</dbReference>
<proteinExistence type="predicted"/>
<dbReference type="PANTHER" id="PTHR44846:SF1">
    <property type="entry name" value="MANNOSYL-D-GLYCERATE TRANSPORT_METABOLISM SYSTEM REPRESSOR MNGR-RELATED"/>
    <property type="match status" value="1"/>
</dbReference>
<keyword evidence="2" id="KW-0238">DNA-binding</keyword>
<evidence type="ECO:0000313" key="5">
    <source>
        <dbReference type="EMBL" id="PZF85166.1"/>
    </source>
</evidence>
<accession>A0A2W2CHZ0</accession>
<dbReference type="SMART" id="SM00345">
    <property type="entry name" value="HTH_GNTR"/>
    <property type="match status" value="1"/>
</dbReference>
<dbReference type="Proteomes" id="UP000248764">
    <property type="component" value="Unassembled WGS sequence"/>
</dbReference>
<dbReference type="EMBL" id="POTW01000010">
    <property type="protein sequence ID" value="PZF85166.1"/>
    <property type="molecule type" value="Genomic_DNA"/>
</dbReference>
<dbReference type="PANTHER" id="PTHR44846">
    <property type="entry name" value="MANNOSYL-D-GLYCERATE TRANSPORT/METABOLISM SYSTEM REPRESSOR MNGR-RELATED"/>
    <property type="match status" value="1"/>
</dbReference>
<evidence type="ECO:0000313" key="6">
    <source>
        <dbReference type="Proteomes" id="UP000248764"/>
    </source>
</evidence>
<dbReference type="Pfam" id="PF00392">
    <property type="entry name" value="GntR"/>
    <property type="match status" value="1"/>
</dbReference>
<reference evidence="5 6" key="1">
    <citation type="submission" date="2018-01" db="EMBL/GenBank/DDBJ databases">
        <title>Draft genome sequence of Jiangella sp. GTF31.</title>
        <authorList>
            <person name="Sahin N."/>
            <person name="Ay H."/>
            <person name="Saygin H."/>
        </authorList>
    </citation>
    <scope>NUCLEOTIDE SEQUENCE [LARGE SCALE GENOMIC DNA]</scope>
    <source>
        <strain evidence="5 6">GTF31</strain>
    </source>
</reference>
<keyword evidence="3" id="KW-0804">Transcription</keyword>
<dbReference type="GO" id="GO:0003677">
    <property type="term" value="F:DNA binding"/>
    <property type="evidence" value="ECO:0007669"/>
    <property type="project" value="UniProtKB-KW"/>
</dbReference>
<dbReference type="GO" id="GO:0003700">
    <property type="term" value="F:DNA-binding transcription factor activity"/>
    <property type="evidence" value="ECO:0007669"/>
    <property type="project" value="InterPro"/>
</dbReference>
<dbReference type="SUPFAM" id="SSF46785">
    <property type="entry name" value="Winged helix' DNA-binding domain"/>
    <property type="match status" value="1"/>
</dbReference>
<dbReference type="PROSITE" id="PS50949">
    <property type="entry name" value="HTH_GNTR"/>
    <property type="match status" value="1"/>
</dbReference>
<evidence type="ECO:0000256" key="2">
    <source>
        <dbReference type="ARBA" id="ARBA00023125"/>
    </source>
</evidence>
<dbReference type="GO" id="GO:0045892">
    <property type="term" value="P:negative regulation of DNA-templated transcription"/>
    <property type="evidence" value="ECO:0007669"/>
    <property type="project" value="TreeGrafter"/>
</dbReference>
<sequence length="112" mass="12069">MVFVAKISDDDPRPSYVQIADDLRSAIASGALKPGQRVESGRELASRYGVALMTAQKAVQLLGSEGVLITSQGRGIFVAEPQPQSTTRVGTVEQRLADLERRVQALESDRGE</sequence>
<evidence type="ECO:0000256" key="3">
    <source>
        <dbReference type="ARBA" id="ARBA00023163"/>
    </source>
</evidence>
<protein>
    <submittedName>
        <fullName evidence="5">GntR family transcriptional regulator</fullName>
    </submittedName>
</protein>